<dbReference type="EMBL" id="BAABHM010000024">
    <property type="protein sequence ID" value="GAA4716174.1"/>
    <property type="molecule type" value="Genomic_DNA"/>
</dbReference>
<dbReference type="RefSeq" id="WP_253876524.1">
    <property type="nucleotide sequence ID" value="NZ_BAABHM010000024.1"/>
</dbReference>
<name>A0ABP8XW59_9MICO</name>
<accession>A0ABP8XW59</accession>
<sequence>MTSDGIELRHATDLDSVWSTLIEIYAEVRADQLHQPHYSVERYGERLARHGAEPGWETVIGFDGDEPVGYAYVNTLQPDDRWWRRMATPLPEGCTERSTVALKEIMLKVPWRGTGTARRIHDELLGSRTEEQVSLLVNPLAGNGKVKALYERWGYYEISTQQPASDGPVLTAMLRTTREPAPGD</sequence>
<evidence type="ECO:0000313" key="3">
    <source>
        <dbReference type="Proteomes" id="UP001500843"/>
    </source>
</evidence>
<dbReference type="SUPFAM" id="SSF55729">
    <property type="entry name" value="Acyl-CoA N-acyltransferases (Nat)"/>
    <property type="match status" value="1"/>
</dbReference>
<dbReference type="Gene3D" id="3.40.630.30">
    <property type="match status" value="1"/>
</dbReference>
<evidence type="ECO:0000313" key="2">
    <source>
        <dbReference type="EMBL" id="GAA4716174.1"/>
    </source>
</evidence>
<evidence type="ECO:0000259" key="1">
    <source>
        <dbReference type="PROSITE" id="PS51186"/>
    </source>
</evidence>
<organism evidence="2 3">
    <name type="scientific">Promicromonospora umidemergens</name>
    <dbReference type="NCBI Taxonomy" id="629679"/>
    <lineage>
        <taxon>Bacteria</taxon>
        <taxon>Bacillati</taxon>
        <taxon>Actinomycetota</taxon>
        <taxon>Actinomycetes</taxon>
        <taxon>Micrococcales</taxon>
        <taxon>Promicromonosporaceae</taxon>
        <taxon>Promicromonospora</taxon>
    </lineage>
</organism>
<dbReference type="PROSITE" id="PS51186">
    <property type="entry name" value="GNAT"/>
    <property type="match status" value="1"/>
</dbReference>
<gene>
    <name evidence="2" type="ORF">GCM10023198_44580</name>
</gene>
<feature type="domain" description="N-acetyltransferase" evidence="1">
    <location>
        <begin position="6"/>
        <end position="176"/>
    </location>
</feature>
<protein>
    <recommendedName>
        <fullName evidence="1">N-acetyltransferase domain-containing protein</fullName>
    </recommendedName>
</protein>
<dbReference type="InterPro" id="IPR016181">
    <property type="entry name" value="Acyl_CoA_acyltransferase"/>
</dbReference>
<reference evidence="3" key="1">
    <citation type="journal article" date="2019" name="Int. J. Syst. Evol. Microbiol.">
        <title>The Global Catalogue of Microorganisms (GCM) 10K type strain sequencing project: providing services to taxonomists for standard genome sequencing and annotation.</title>
        <authorList>
            <consortium name="The Broad Institute Genomics Platform"/>
            <consortium name="The Broad Institute Genome Sequencing Center for Infectious Disease"/>
            <person name="Wu L."/>
            <person name="Ma J."/>
        </authorList>
    </citation>
    <scope>NUCLEOTIDE SEQUENCE [LARGE SCALE GENOMIC DNA]</scope>
    <source>
        <strain evidence="3">JCM 17975</strain>
    </source>
</reference>
<dbReference type="InterPro" id="IPR000182">
    <property type="entry name" value="GNAT_dom"/>
</dbReference>
<proteinExistence type="predicted"/>
<dbReference type="Proteomes" id="UP001500843">
    <property type="component" value="Unassembled WGS sequence"/>
</dbReference>
<keyword evidence="3" id="KW-1185">Reference proteome</keyword>
<comment type="caution">
    <text evidence="2">The sequence shown here is derived from an EMBL/GenBank/DDBJ whole genome shotgun (WGS) entry which is preliminary data.</text>
</comment>